<dbReference type="InterPro" id="IPR027417">
    <property type="entry name" value="P-loop_NTPase"/>
</dbReference>
<dbReference type="Gene3D" id="3.40.50.300">
    <property type="entry name" value="P-loop containing nucleotide triphosphate hydrolases"/>
    <property type="match status" value="2"/>
</dbReference>
<sequence length="1271" mass="137812">MPIVSDRTPRGAREQGPAPEPTGRVSLQPWTRQMDAYTGPDTLLDFNQVDNVCLDLTEANPSGQAQLLMSRPTRLSTIVHDREQYAAASRAARSLRTKVHELSVHHGLDAAYLATGTASWLARPRGSDPTGSGQRRFIAPVLLAPVALRWRADLEDFELQIVGRARLNPAMVRRLAADHGVDLAGADLARLAHGTRRLDPAPALETLRTLAGAVPGMHVEHRLLVSTFADLHDRPADSSVEARTDLVRDLARLKDPTVGRMPQAREVVSTAPPPDERDPADELLLVDADGPQQEVLDLAAQGHSFVVTAPPGTGQIDTAVNTVGTLVAAGRTVLVLGERRTTLAAFRRRVDALGLGTAVLPLSSQLSPAEVAEQLIRAVARNERAERPELGELHAALRESRDRLAEHVRSLHTVRPRWQASPYRAVQALAELTARRPAPATAVRFPPSVLDALRDRDEAVARLEHAAELGAFDAGVLAGPWSGARLVNDDEARQAHRLAQSLLLELTTLETGMRHLLSTSGMRAGATVPEWGRQLRLMQEVRDSLSRFTPDVYDRPVTDLVAATAPAGWRREQGIEMTGLQRSRLRKAAKEYIRQGVHLSDLHSALLRVESERQRWQEWATGRRHPAVSERVDEIAAVHARFVEDLEGLSIALEGAPAGAGLLGRPVQELREVLDALINDEANLERLPERTVLLDELRGRGLGELIDDLVRRGVPRHGVAAEFDLARWQSVLEAMVSGDEFPAAEGGPALRRLESAFRRADAAHVASGAGRLLWQLAERWRRAVRTGPRAVVALRGMLRAGAAPLEDVLAEAGELVDALVPVWTASPLVLSAALPEEHAFDAVVVLDAESSPLAAVLPAITRCEQVIAFGDPHVGRPRPFTVAPTAGSSAQPVVEVDSAFDALSRVVPGRLLRTMHRSMDQHVFDHLNEHFYGGRLTRLPHGESLTGTTPVLDVEYVPDGIGALTAGIEGIQAPAAEVRRVVELVFEHAARHPDRSLAVVTPSAVHAARIAEGVRRRLREEPDAAAFFAPGPESFRVVDLHRAAGIVRDTVILALGFGKTANGRTVPYLGQLSEKHGRRHFVLAVTRARHATRIVTSLHPGEIESKGLQHGARDFVRVLAAHLGDGADDAGRTTAGSHEDALVVDLARRLERQGASVRLDVAGELDLVAWAQTESLSAGALPARRGGAGPLRIPVAAQSDGSRTELSVRERSRLRPQQLERTGWNHLTLWTVEVFTDPDTVADLIRRYLGLPPRPGARPGPDAGGQDRRAG</sequence>
<reference evidence="3 5" key="2">
    <citation type="submission" date="2019-07" db="EMBL/GenBank/DDBJ databases">
        <title>Whole genome shotgun sequence of Kocuria flava NBRC 107626.</title>
        <authorList>
            <person name="Hosoyama A."/>
            <person name="Uohara A."/>
            <person name="Ohji S."/>
            <person name="Ichikawa N."/>
        </authorList>
    </citation>
    <scope>NUCLEOTIDE SEQUENCE [LARGE SCALE GENOMIC DNA]</scope>
    <source>
        <strain evidence="3 5">NBRC 107626</strain>
    </source>
</reference>
<organism evidence="2 4">
    <name type="scientific">Kocuria flava</name>
    <dbReference type="NCBI Taxonomy" id="446860"/>
    <lineage>
        <taxon>Bacteria</taxon>
        <taxon>Bacillati</taxon>
        <taxon>Actinomycetota</taxon>
        <taxon>Actinomycetes</taxon>
        <taxon>Micrococcales</taxon>
        <taxon>Micrococcaceae</taxon>
        <taxon>Kocuria</taxon>
    </lineage>
</organism>
<evidence type="ECO:0000313" key="5">
    <source>
        <dbReference type="Proteomes" id="UP000321155"/>
    </source>
</evidence>
<keyword evidence="5" id="KW-1185">Reference proteome</keyword>
<evidence type="ECO:0000256" key="1">
    <source>
        <dbReference type="SAM" id="MobiDB-lite"/>
    </source>
</evidence>
<feature type="region of interest" description="Disordered" evidence="1">
    <location>
        <begin position="1250"/>
        <end position="1271"/>
    </location>
</feature>
<dbReference type="RefSeq" id="WP_058859307.1">
    <property type="nucleotide sequence ID" value="NZ_BJZR01000093.1"/>
</dbReference>
<evidence type="ECO:0008006" key="6">
    <source>
        <dbReference type="Google" id="ProtNLM"/>
    </source>
</evidence>
<dbReference type="EMBL" id="CP013254">
    <property type="protein sequence ID" value="ALU40620.1"/>
    <property type="molecule type" value="Genomic_DNA"/>
</dbReference>
<accession>A0A0U3IB17</accession>
<evidence type="ECO:0000313" key="4">
    <source>
        <dbReference type="Proteomes" id="UP000057181"/>
    </source>
</evidence>
<dbReference type="SUPFAM" id="SSF52540">
    <property type="entry name" value="P-loop containing nucleoside triphosphate hydrolases"/>
    <property type="match status" value="1"/>
</dbReference>
<dbReference type="Proteomes" id="UP000057181">
    <property type="component" value="Chromosome"/>
</dbReference>
<dbReference type="Proteomes" id="UP000321155">
    <property type="component" value="Unassembled WGS sequence"/>
</dbReference>
<dbReference type="KEGG" id="kfv:AS188_13695"/>
<gene>
    <name evidence="2" type="ORF">AS188_13695</name>
    <name evidence="3" type="ORF">KFL01_25070</name>
</gene>
<dbReference type="STRING" id="446860.AS188_13695"/>
<feature type="region of interest" description="Disordered" evidence="1">
    <location>
        <begin position="1"/>
        <end position="26"/>
    </location>
</feature>
<dbReference type="OrthoDB" id="9757917at2"/>
<protein>
    <recommendedName>
        <fullName evidence="6">AAA family ATPase</fullName>
    </recommendedName>
</protein>
<dbReference type="AlphaFoldDB" id="A0A0U3IB17"/>
<proteinExistence type="predicted"/>
<evidence type="ECO:0000313" key="3">
    <source>
        <dbReference type="EMBL" id="GEO93201.1"/>
    </source>
</evidence>
<reference evidence="2 4" key="1">
    <citation type="submission" date="2015-11" db="EMBL/GenBank/DDBJ databases">
        <title>Complete Genome Sequence of Kocuria flava strain HO-9041.</title>
        <authorList>
            <person name="Zhou M."/>
            <person name="Dai J."/>
        </authorList>
    </citation>
    <scope>NUCLEOTIDE SEQUENCE [LARGE SCALE GENOMIC DNA]</scope>
    <source>
        <strain evidence="2 4">HO-9041</strain>
    </source>
</reference>
<evidence type="ECO:0000313" key="2">
    <source>
        <dbReference type="EMBL" id="ALU40620.1"/>
    </source>
</evidence>
<dbReference type="EMBL" id="BJZR01000093">
    <property type="protein sequence ID" value="GEO93201.1"/>
    <property type="molecule type" value="Genomic_DNA"/>
</dbReference>
<name>A0A0U3IB17_9MICC</name>